<evidence type="ECO:0000313" key="4">
    <source>
        <dbReference type="EMBL" id="KAE9291059.1"/>
    </source>
</evidence>
<evidence type="ECO:0000313" key="5">
    <source>
        <dbReference type="Proteomes" id="UP000429607"/>
    </source>
</evidence>
<dbReference type="EMBL" id="QXFT01002953">
    <property type="protein sequence ID" value="KAE9291059.1"/>
    <property type="molecule type" value="Genomic_DNA"/>
</dbReference>
<evidence type="ECO:0000313" key="3">
    <source>
        <dbReference type="EMBL" id="KAE8982288.1"/>
    </source>
</evidence>
<dbReference type="EMBL" id="QXFV01002879">
    <property type="protein sequence ID" value="KAE8982288.1"/>
    <property type="molecule type" value="Genomic_DNA"/>
</dbReference>
<sequence>MTAFFFSHVTSACTVSLFTVARVHGTYRCRMVNVVSTRAACRPLHVLHSLHLPVFTPCISVIACSEQAMTAGDIASFTFAN</sequence>
<evidence type="ECO:0000313" key="6">
    <source>
        <dbReference type="Proteomes" id="UP000434957"/>
    </source>
</evidence>
<evidence type="ECO:0000313" key="2">
    <source>
        <dbReference type="EMBL" id="KAE8965419.1"/>
    </source>
</evidence>
<comment type="caution">
    <text evidence="4">The sequence shown here is derived from an EMBL/GenBank/DDBJ whole genome shotgun (WGS) entry which is preliminary data.</text>
</comment>
<dbReference type="AlphaFoldDB" id="A0A6A4CIM1"/>
<dbReference type="EMBL" id="QXFU01005164">
    <property type="protein sequence ID" value="KAE8965419.1"/>
    <property type="molecule type" value="Genomic_DNA"/>
</dbReference>
<keyword evidence="6" id="KW-1185">Reference proteome</keyword>
<protein>
    <recommendedName>
        <fullName evidence="8">Secreted protein</fullName>
    </recommendedName>
</protein>
<evidence type="ECO:0000256" key="1">
    <source>
        <dbReference type="SAM" id="SignalP"/>
    </source>
</evidence>
<dbReference type="Proteomes" id="UP000429607">
    <property type="component" value="Unassembled WGS sequence"/>
</dbReference>
<dbReference type="Proteomes" id="UP000435112">
    <property type="component" value="Unassembled WGS sequence"/>
</dbReference>
<evidence type="ECO:0008006" key="8">
    <source>
        <dbReference type="Google" id="ProtNLM"/>
    </source>
</evidence>
<feature type="signal peptide" evidence="1">
    <location>
        <begin position="1"/>
        <end position="25"/>
    </location>
</feature>
<organism evidence="4 6">
    <name type="scientific">Phytophthora rubi</name>
    <dbReference type="NCBI Taxonomy" id="129364"/>
    <lineage>
        <taxon>Eukaryota</taxon>
        <taxon>Sar</taxon>
        <taxon>Stramenopiles</taxon>
        <taxon>Oomycota</taxon>
        <taxon>Peronosporomycetes</taxon>
        <taxon>Peronosporales</taxon>
        <taxon>Peronosporaceae</taxon>
        <taxon>Phytophthora</taxon>
    </lineage>
</organism>
<dbReference type="Proteomes" id="UP000434957">
    <property type="component" value="Unassembled WGS sequence"/>
</dbReference>
<gene>
    <name evidence="3" type="ORF">PR001_g23779</name>
    <name evidence="2" type="ORF">PR002_g28683</name>
    <name evidence="4" type="ORF">PR003_g25139</name>
</gene>
<reference evidence="4 6" key="1">
    <citation type="submission" date="2018-08" db="EMBL/GenBank/DDBJ databases">
        <title>Genomic investigation of the strawberry pathogen Phytophthora fragariae indicates pathogenicity is determined by transcriptional variation in three key races.</title>
        <authorList>
            <person name="Adams T.M."/>
            <person name="Armitage A.D."/>
            <person name="Sobczyk M.K."/>
            <person name="Bates H.J."/>
            <person name="Dunwell J.M."/>
            <person name="Nellist C.F."/>
            <person name="Harrison R.J."/>
        </authorList>
    </citation>
    <scope>NUCLEOTIDE SEQUENCE [LARGE SCALE GENOMIC DNA]</scope>
    <source>
        <strain evidence="3 5">SCRP249</strain>
        <strain evidence="2 7">SCRP324</strain>
        <strain evidence="4 6">SCRP333</strain>
    </source>
</reference>
<evidence type="ECO:0000313" key="7">
    <source>
        <dbReference type="Proteomes" id="UP000435112"/>
    </source>
</evidence>
<keyword evidence="1" id="KW-0732">Signal</keyword>
<accession>A0A6A4CIM1</accession>
<name>A0A6A4CIM1_9STRA</name>
<feature type="chain" id="PRO_5036381183" description="Secreted protein" evidence="1">
    <location>
        <begin position="26"/>
        <end position="81"/>
    </location>
</feature>
<proteinExistence type="predicted"/>